<evidence type="ECO:0000259" key="10">
    <source>
        <dbReference type="PROSITE" id="PS50862"/>
    </source>
</evidence>
<evidence type="ECO:0000256" key="4">
    <source>
        <dbReference type="ARBA" id="ARBA00022741"/>
    </source>
</evidence>
<evidence type="ECO:0000256" key="2">
    <source>
        <dbReference type="ARBA" id="ARBA00019110"/>
    </source>
</evidence>
<name>A0A2G9Y9U8_9BACT</name>
<comment type="caution">
    <text evidence="11">The sequence shown here is derived from an EMBL/GenBank/DDBJ whole genome shotgun (WGS) entry which is preliminary data.</text>
</comment>
<dbReference type="Gene3D" id="3.30.930.10">
    <property type="entry name" value="Bira Bifunctional Protein, Domain 2"/>
    <property type="match status" value="1"/>
</dbReference>
<keyword evidence="5" id="KW-0067">ATP-binding</keyword>
<gene>
    <name evidence="11" type="ORF">COX46_04555</name>
</gene>
<feature type="non-terminal residue" evidence="11">
    <location>
        <position position="167"/>
    </location>
</feature>
<dbReference type="GO" id="GO:0006433">
    <property type="term" value="P:prolyl-tRNA aminoacylation"/>
    <property type="evidence" value="ECO:0007669"/>
    <property type="project" value="InterPro"/>
</dbReference>
<evidence type="ECO:0000256" key="9">
    <source>
        <dbReference type="ARBA" id="ARBA00047671"/>
    </source>
</evidence>
<evidence type="ECO:0000256" key="3">
    <source>
        <dbReference type="ARBA" id="ARBA00022598"/>
    </source>
</evidence>
<dbReference type="InterPro" id="IPR045864">
    <property type="entry name" value="aa-tRNA-synth_II/BPL/LPL"/>
</dbReference>
<dbReference type="InterPro" id="IPR050062">
    <property type="entry name" value="Pro-tRNA_synthetase"/>
</dbReference>
<evidence type="ECO:0000256" key="1">
    <source>
        <dbReference type="ARBA" id="ARBA00012831"/>
    </source>
</evidence>
<sequence length="167" mass="19471">MRWSQYFLPTLKEASVEGEDTPSLRLSLQAGLVRQLASGIYTYLPFGFAVLANIENVIREEMNSAGAIELLMPALQPTSLWKESDRYKLLGQDIVSFMFKDRHDRELVLGPTHEEIILEVVRREVTSYKQLPVTLYQIQTKFRDEMRPRYGLVRCREFLMKDAYSFD</sequence>
<dbReference type="PANTHER" id="PTHR42753:SF2">
    <property type="entry name" value="PROLINE--TRNA LIGASE"/>
    <property type="match status" value="1"/>
</dbReference>
<accession>A0A2G9Y9U8</accession>
<organism evidence="11 12">
    <name type="scientific">bacterium (Candidatus Ratteibacteria) CG23_combo_of_CG06-09_8_20_14_all_48_7</name>
    <dbReference type="NCBI Taxonomy" id="2014292"/>
    <lineage>
        <taxon>Bacteria</taxon>
        <taxon>Candidatus Ratteibacteria</taxon>
    </lineage>
</organism>
<dbReference type="PRINTS" id="PR01046">
    <property type="entry name" value="TRNASYNTHPRO"/>
</dbReference>
<evidence type="ECO:0000256" key="8">
    <source>
        <dbReference type="ARBA" id="ARBA00029731"/>
    </source>
</evidence>
<keyword evidence="4" id="KW-0547">Nucleotide-binding</keyword>
<evidence type="ECO:0000256" key="5">
    <source>
        <dbReference type="ARBA" id="ARBA00022840"/>
    </source>
</evidence>
<dbReference type="SUPFAM" id="SSF55681">
    <property type="entry name" value="Class II aaRS and biotin synthetases"/>
    <property type="match status" value="1"/>
</dbReference>
<dbReference type="GO" id="GO:0005829">
    <property type="term" value="C:cytosol"/>
    <property type="evidence" value="ECO:0007669"/>
    <property type="project" value="TreeGrafter"/>
</dbReference>
<dbReference type="InterPro" id="IPR002314">
    <property type="entry name" value="aa-tRNA-synt_IIb"/>
</dbReference>
<dbReference type="Pfam" id="PF00587">
    <property type="entry name" value="tRNA-synt_2b"/>
    <property type="match status" value="1"/>
</dbReference>
<dbReference type="PANTHER" id="PTHR42753">
    <property type="entry name" value="MITOCHONDRIAL RIBOSOME PROTEIN L39/PROLYL-TRNA LIGASE FAMILY MEMBER"/>
    <property type="match status" value="1"/>
</dbReference>
<dbReference type="AlphaFoldDB" id="A0A2G9Y9U8"/>
<dbReference type="PROSITE" id="PS50862">
    <property type="entry name" value="AA_TRNA_LIGASE_II"/>
    <property type="match status" value="1"/>
</dbReference>
<dbReference type="GO" id="GO:0005524">
    <property type="term" value="F:ATP binding"/>
    <property type="evidence" value="ECO:0007669"/>
    <property type="project" value="UniProtKB-KW"/>
</dbReference>
<protein>
    <recommendedName>
        <fullName evidence="2">Proline--tRNA ligase</fullName>
        <ecNumber evidence="1">6.1.1.15</ecNumber>
    </recommendedName>
    <alternativeName>
        <fullName evidence="8">Prolyl-tRNA synthetase</fullName>
    </alternativeName>
</protein>
<feature type="domain" description="Aminoacyl-transfer RNA synthetases class-II family profile" evidence="10">
    <location>
        <begin position="34"/>
        <end position="167"/>
    </location>
</feature>
<evidence type="ECO:0000313" key="11">
    <source>
        <dbReference type="EMBL" id="PIP16007.1"/>
    </source>
</evidence>
<dbReference type="EMBL" id="PCRF01000224">
    <property type="protein sequence ID" value="PIP16007.1"/>
    <property type="molecule type" value="Genomic_DNA"/>
</dbReference>
<comment type="catalytic activity">
    <reaction evidence="9">
        <text>tRNA(Pro) + L-proline + ATP = L-prolyl-tRNA(Pro) + AMP + diphosphate</text>
        <dbReference type="Rhea" id="RHEA:14305"/>
        <dbReference type="Rhea" id="RHEA-COMP:9700"/>
        <dbReference type="Rhea" id="RHEA-COMP:9702"/>
        <dbReference type="ChEBI" id="CHEBI:30616"/>
        <dbReference type="ChEBI" id="CHEBI:33019"/>
        <dbReference type="ChEBI" id="CHEBI:60039"/>
        <dbReference type="ChEBI" id="CHEBI:78442"/>
        <dbReference type="ChEBI" id="CHEBI:78532"/>
        <dbReference type="ChEBI" id="CHEBI:456215"/>
        <dbReference type="EC" id="6.1.1.15"/>
    </reaction>
</comment>
<proteinExistence type="predicted"/>
<reference evidence="11 12" key="1">
    <citation type="submission" date="2017-09" db="EMBL/GenBank/DDBJ databases">
        <title>Depth-based differentiation of microbial function through sediment-hosted aquifers and enrichment of novel symbionts in the deep terrestrial subsurface.</title>
        <authorList>
            <person name="Probst A.J."/>
            <person name="Ladd B."/>
            <person name="Jarett J.K."/>
            <person name="Geller-Mcgrath D.E."/>
            <person name="Sieber C.M."/>
            <person name="Emerson J.B."/>
            <person name="Anantharaman K."/>
            <person name="Thomas B.C."/>
            <person name="Malmstrom R."/>
            <person name="Stieglmeier M."/>
            <person name="Klingl A."/>
            <person name="Woyke T."/>
            <person name="Ryan C.M."/>
            <person name="Banfield J.F."/>
        </authorList>
    </citation>
    <scope>NUCLEOTIDE SEQUENCE [LARGE SCALE GENOMIC DNA]</scope>
    <source>
        <strain evidence="11">CG23_combo_of_CG06-09_8_20_14_all_48_7</strain>
    </source>
</reference>
<dbReference type="GO" id="GO:0004827">
    <property type="term" value="F:proline-tRNA ligase activity"/>
    <property type="evidence" value="ECO:0007669"/>
    <property type="project" value="UniProtKB-EC"/>
</dbReference>
<evidence type="ECO:0000313" key="12">
    <source>
        <dbReference type="Proteomes" id="UP000230392"/>
    </source>
</evidence>
<evidence type="ECO:0000256" key="6">
    <source>
        <dbReference type="ARBA" id="ARBA00022917"/>
    </source>
</evidence>
<keyword evidence="7" id="KW-0030">Aminoacyl-tRNA synthetase</keyword>
<dbReference type="InterPro" id="IPR006195">
    <property type="entry name" value="aa-tRNA-synth_II"/>
</dbReference>
<keyword evidence="6" id="KW-0648">Protein biosynthesis</keyword>
<evidence type="ECO:0000256" key="7">
    <source>
        <dbReference type="ARBA" id="ARBA00023146"/>
    </source>
</evidence>
<dbReference type="EC" id="6.1.1.15" evidence="1"/>
<dbReference type="InterPro" id="IPR002316">
    <property type="entry name" value="Pro-tRNA-ligase_IIa"/>
</dbReference>
<dbReference type="Proteomes" id="UP000230392">
    <property type="component" value="Unassembled WGS sequence"/>
</dbReference>
<keyword evidence="3 11" id="KW-0436">Ligase</keyword>